<dbReference type="PROSITE" id="PS51380">
    <property type="entry name" value="EXS"/>
    <property type="match status" value="1"/>
</dbReference>
<dbReference type="Pfam" id="PF03124">
    <property type="entry name" value="EXS"/>
    <property type="match status" value="1"/>
</dbReference>
<evidence type="ECO:0000256" key="3">
    <source>
        <dbReference type="ARBA" id="ARBA00022989"/>
    </source>
</evidence>
<name>A0A7S3VHH0_9STRA</name>
<sequence>MLLSKSFESCQPTRPLLRKFVTLHLPIFFCLYILTDTETNYSNDEDRSDGQHHSSTRHLAVFTALSRHPPSMRVFRGMFSIALLGFCASLSLYKMEHIFGRNIIQKLFFSTPYTLMDDNNGQDLIVEEGYELTKMDDEEDGHNDEDAEGESDEDVGGTKYKRDQQGDPIDTLYPDNESSADIICNMSLDLLLFISVALFLFTLSSSSGGQYIDQTKSDPNAIYKKLGDIAAPIFPLILFFFCAIKTMLPWTRRRQQFWTVVSYTLGAPLYDVSFRDGFIGDIFTSMVRPMQDIAYTSFYLLGGLQGWWLYRNQTTEDQMNQPVESSWLLHTIVLPACTVSPLWWRFCQCLRQSFDSKQRWPYLGNAAKYFFAAQVAMFGTFDPQKKGSSIWIVACVCATFYQLFWDVFMDWGLLTWVPRPGILGGTFHIRQERLYERKSVYVLIFITNTFLRFFWALTIMPSKYLSPSGELLQTFSADFSTFIAPTLACAEIIRRFLWGLLRVELEVIKVSEKEDGAGYQVDAVGTEKELEPMCIGGGAADHSAISLGSNLVASAGLTFDSDTAVVDEAKLLWELSIYSIIFTGMGILAAVHRQVM</sequence>
<feature type="transmembrane region" description="Helical" evidence="6">
    <location>
        <begin position="390"/>
        <end position="409"/>
    </location>
</feature>
<dbReference type="PANTHER" id="PTHR10783:SF46">
    <property type="entry name" value="PROTEIN ERD1 HOMOLOG 2"/>
    <property type="match status" value="1"/>
</dbReference>
<feature type="region of interest" description="Disordered" evidence="5">
    <location>
        <begin position="136"/>
        <end position="170"/>
    </location>
</feature>
<keyword evidence="2 6" id="KW-0812">Transmembrane</keyword>
<gene>
    <name evidence="8" type="ORF">CDEB00056_LOCUS24304</name>
</gene>
<keyword evidence="3 6" id="KW-1133">Transmembrane helix</keyword>
<evidence type="ECO:0000256" key="6">
    <source>
        <dbReference type="SAM" id="Phobius"/>
    </source>
</evidence>
<evidence type="ECO:0000313" key="8">
    <source>
        <dbReference type="EMBL" id="CAE0479450.1"/>
    </source>
</evidence>
<dbReference type="EMBL" id="HBIO01031703">
    <property type="protein sequence ID" value="CAE0479450.1"/>
    <property type="molecule type" value="Transcribed_RNA"/>
</dbReference>
<feature type="transmembrane region" description="Helical" evidence="6">
    <location>
        <begin position="571"/>
        <end position="591"/>
    </location>
</feature>
<keyword evidence="4 6" id="KW-0472">Membrane</keyword>
<proteinExistence type="predicted"/>
<protein>
    <recommendedName>
        <fullName evidence="7">EXS domain-containing protein</fullName>
    </recommendedName>
</protein>
<evidence type="ECO:0000256" key="2">
    <source>
        <dbReference type="ARBA" id="ARBA00022692"/>
    </source>
</evidence>
<dbReference type="GO" id="GO:0005737">
    <property type="term" value="C:cytoplasm"/>
    <property type="evidence" value="ECO:0007669"/>
    <property type="project" value="TreeGrafter"/>
</dbReference>
<organism evidence="8">
    <name type="scientific">Chaetoceros debilis</name>
    <dbReference type="NCBI Taxonomy" id="122233"/>
    <lineage>
        <taxon>Eukaryota</taxon>
        <taxon>Sar</taxon>
        <taxon>Stramenopiles</taxon>
        <taxon>Ochrophyta</taxon>
        <taxon>Bacillariophyta</taxon>
        <taxon>Coscinodiscophyceae</taxon>
        <taxon>Chaetocerotophycidae</taxon>
        <taxon>Chaetocerotales</taxon>
        <taxon>Chaetocerotaceae</taxon>
        <taxon>Chaetoceros</taxon>
    </lineage>
</organism>
<feature type="transmembrane region" description="Helical" evidence="6">
    <location>
        <begin position="229"/>
        <end position="248"/>
    </location>
</feature>
<evidence type="ECO:0000259" key="7">
    <source>
        <dbReference type="PROSITE" id="PS51380"/>
    </source>
</evidence>
<feature type="transmembrane region" description="Helical" evidence="6">
    <location>
        <begin position="16"/>
        <end position="34"/>
    </location>
</feature>
<dbReference type="GO" id="GO:0016020">
    <property type="term" value="C:membrane"/>
    <property type="evidence" value="ECO:0007669"/>
    <property type="project" value="UniProtKB-SubCell"/>
</dbReference>
<reference evidence="8" key="1">
    <citation type="submission" date="2021-01" db="EMBL/GenBank/DDBJ databases">
        <authorList>
            <person name="Corre E."/>
            <person name="Pelletier E."/>
            <person name="Niang G."/>
            <person name="Scheremetjew M."/>
            <person name="Finn R."/>
            <person name="Kale V."/>
            <person name="Holt S."/>
            <person name="Cochrane G."/>
            <person name="Meng A."/>
            <person name="Brown T."/>
            <person name="Cohen L."/>
        </authorList>
    </citation>
    <scope>NUCLEOTIDE SEQUENCE</scope>
    <source>
        <strain evidence="8">MM31A-1</strain>
    </source>
</reference>
<comment type="subcellular location">
    <subcellularLocation>
        <location evidence="1">Membrane</location>
        <topology evidence="1">Multi-pass membrane protein</topology>
    </subcellularLocation>
</comment>
<dbReference type="PANTHER" id="PTHR10783">
    <property type="entry name" value="XENOTROPIC AND POLYTROPIC RETROVIRUS RECEPTOR 1-RELATED"/>
    <property type="match status" value="1"/>
</dbReference>
<feature type="transmembrane region" description="Helical" evidence="6">
    <location>
        <begin position="359"/>
        <end position="378"/>
    </location>
</feature>
<dbReference type="AlphaFoldDB" id="A0A7S3VHH0"/>
<feature type="transmembrane region" description="Helical" evidence="6">
    <location>
        <begin position="325"/>
        <end position="347"/>
    </location>
</feature>
<feature type="transmembrane region" description="Helical" evidence="6">
    <location>
        <begin position="293"/>
        <end position="310"/>
    </location>
</feature>
<evidence type="ECO:0000256" key="4">
    <source>
        <dbReference type="ARBA" id="ARBA00023136"/>
    </source>
</evidence>
<feature type="transmembrane region" description="Helical" evidence="6">
    <location>
        <begin position="190"/>
        <end position="209"/>
    </location>
</feature>
<feature type="transmembrane region" description="Helical" evidence="6">
    <location>
        <begin position="74"/>
        <end position="93"/>
    </location>
</feature>
<feature type="transmembrane region" description="Helical" evidence="6">
    <location>
        <begin position="440"/>
        <end position="460"/>
    </location>
</feature>
<feature type="compositionally biased region" description="Acidic residues" evidence="5">
    <location>
        <begin position="136"/>
        <end position="155"/>
    </location>
</feature>
<accession>A0A7S3VHH0</accession>
<dbReference type="InterPro" id="IPR004342">
    <property type="entry name" value="EXS_C"/>
</dbReference>
<evidence type="ECO:0000256" key="5">
    <source>
        <dbReference type="SAM" id="MobiDB-lite"/>
    </source>
</evidence>
<feature type="domain" description="EXS" evidence="7">
    <location>
        <begin position="325"/>
        <end position="534"/>
    </location>
</feature>
<evidence type="ECO:0000256" key="1">
    <source>
        <dbReference type="ARBA" id="ARBA00004141"/>
    </source>
</evidence>